<dbReference type="EMBL" id="QEMT01000120">
    <property type="protein sequence ID" value="PWH50512.1"/>
    <property type="molecule type" value="Genomic_DNA"/>
</dbReference>
<proteinExistence type="predicted"/>
<dbReference type="InterPro" id="IPR009097">
    <property type="entry name" value="Cyclic_Pdiesterase"/>
</dbReference>
<protein>
    <submittedName>
        <fullName evidence="2">DUF1868 domain-containing protein</fullName>
    </submittedName>
</protein>
<evidence type="ECO:0000259" key="1">
    <source>
        <dbReference type="Pfam" id="PF08975"/>
    </source>
</evidence>
<evidence type="ECO:0000313" key="2">
    <source>
        <dbReference type="EMBL" id="PWH50512.1"/>
    </source>
</evidence>
<evidence type="ECO:0000313" key="3">
    <source>
        <dbReference type="Proteomes" id="UP000245761"/>
    </source>
</evidence>
<dbReference type="Pfam" id="PF08975">
    <property type="entry name" value="2H-phosphodiest"/>
    <property type="match status" value="1"/>
</dbReference>
<keyword evidence="2" id="KW-0614">Plasmid</keyword>
<name>A0A2J7KK28_ECOLX</name>
<organism evidence="2 3">
    <name type="scientific">Escherichia coli</name>
    <dbReference type="NCBI Taxonomy" id="562"/>
    <lineage>
        <taxon>Bacteria</taxon>
        <taxon>Pseudomonadati</taxon>
        <taxon>Pseudomonadota</taxon>
        <taxon>Gammaproteobacteria</taxon>
        <taxon>Enterobacterales</taxon>
        <taxon>Enterobacteriaceae</taxon>
        <taxon>Escherichia</taxon>
    </lineage>
</organism>
<dbReference type="Proteomes" id="UP000245761">
    <property type="component" value="Unassembled WGS sequence"/>
</dbReference>
<dbReference type="AlphaFoldDB" id="A0A2J7KK28"/>
<accession>A0A2J7KK28</accession>
<reference evidence="2 3" key="1">
    <citation type="submission" date="2018-04" db="EMBL/GenBank/DDBJ databases">
        <title>Draft Genomic Sequencing Of Potential Extraintestinal Pathogenic Escherichia coli B8S56 Isolated from Retail Chicken Skin.</title>
        <authorList>
            <person name="Xu A."/>
            <person name="Tilman S."/>
            <person name="Wisser-Parker K."/>
            <person name="Scullen O.J."/>
            <person name="Sommers C."/>
        </authorList>
    </citation>
    <scope>NUCLEOTIDE SEQUENCE [LARGE SCALE GENOMIC DNA]</scope>
    <source>
        <strain evidence="2 3">B8S56</strain>
        <plasmid evidence="2">unnamed5</plasmid>
    </source>
</reference>
<feature type="domain" description="DUF1868" evidence="1">
    <location>
        <begin position="62"/>
        <end position="167"/>
    </location>
</feature>
<gene>
    <name evidence="2" type="ORF">DD762_28165</name>
</gene>
<dbReference type="SUPFAM" id="SSF55144">
    <property type="entry name" value="LigT-like"/>
    <property type="match status" value="1"/>
</dbReference>
<comment type="caution">
    <text evidence="2">The sequence shown here is derived from an EMBL/GenBank/DDBJ whole genome shotgun (WGS) entry which is preliminary data.</text>
</comment>
<dbReference type="InterPro" id="IPR015069">
    <property type="entry name" value="2H-PEstase_DUF1868"/>
</dbReference>
<dbReference type="Gene3D" id="3.90.1140.10">
    <property type="entry name" value="Cyclic phosphodiesterase"/>
    <property type="match status" value="1"/>
</dbReference>
<sequence length="285" mass="32922">MFFYILLMKKKLTFTNKESVMDRRTFIKSSALVTAAITSNTVFAENNRCEIAQNNGLDKGAKFYRNGKVAQYKGCSVICHTDKDSNLFKAMLNIQVRIQRDFGDCIVLLPPNSYHMTIISLISGDRKNPWPYNTPTNISMEEATKLIANTLKNKQIGFEKPVTMKVDLKSTPSLPPEWDDNKQPAFIIPLIPASNSDKEILINFRNSVAEITGVKHKNHDTYRFHTTFGYQFKPMTKETYTQFKKDYYEWLDYLNTEAEPITFSNPALCYFNDMFQFDPVLEFNT</sequence>
<geneLocation type="plasmid" evidence="2">
    <name>unnamed5</name>
</geneLocation>